<organism evidence="3 4">
    <name type="scientific">Nocardioides caricicola</name>
    <dbReference type="NCBI Taxonomy" id="634770"/>
    <lineage>
        <taxon>Bacteria</taxon>
        <taxon>Bacillati</taxon>
        <taxon>Actinomycetota</taxon>
        <taxon>Actinomycetes</taxon>
        <taxon>Propionibacteriales</taxon>
        <taxon>Nocardioidaceae</taxon>
        <taxon>Nocardioides</taxon>
    </lineage>
</organism>
<sequence length="115" mass="12972">MRIGELAERTGTSVRSLRYYEQRGLLRSERSSGNQREYDEVAVERVHLIRSLLAAGLSTETIDDVLPCVSEPAIQTPRLTRTLLEERARIDADIARLEGMRRLLDDVIAQAPPVV</sequence>
<keyword evidence="4" id="KW-1185">Reference proteome</keyword>
<dbReference type="PANTHER" id="PTHR30204">
    <property type="entry name" value="REDOX-CYCLING DRUG-SENSING TRANSCRIPTIONAL ACTIVATOR SOXR"/>
    <property type="match status" value="1"/>
</dbReference>
<accession>A0ABW0N3Y9</accession>
<protein>
    <submittedName>
        <fullName evidence="3">MerR family transcriptional regulator</fullName>
    </submittedName>
</protein>
<dbReference type="EMBL" id="JBHSMD010000010">
    <property type="protein sequence ID" value="MFC5495395.1"/>
    <property type="molecule type" value="Genomic_DNA"/>
</dbReference>
<dbReference type="PRINTS" id="PR00040">
    <property type="entry name" value="HTHMERR"/>
</dbReference>
<dbReference type="RefSeq" id="WP_345181778.1">
    <property type="nucleotide sequence ID" value="NZ_BAABFQ010000009.1"/>
</dbReference>
<evidence type="ECO:0000259" key="2">
    <source>
        <dbReference type="PROSITE" id="PS50937"/>
    </source>
</evidence>
<evidence type="ECO:0000313" key="3">
    <source>
        <dbReference type="EMBL" id="MFC5495395.1"/>
    </source>
</evidence>
<evidence type="ECO:0000313" key="4">
    <source>
        <dbReference type="Proteomes" id="UP001595956"/>
    </source>
</evidence>
<dbReference type="PANTHER" id="PTHR30204:SF97">
    <property type="entry name" value="MERR FAMILY REGULATORY PROTEIN"/>
    <property type="match status" value="1"/>
</dbReference>
<dbReference type="InterPro" id="IPR009061">
    <property type="entry name" value="DNA-bd_dom_put_sf"/>
</dbReference>
<keyword evidence="1" id="KW-0238">DNA-binding</keyword>
<comment type="caution">
    <text evidence="3">The sequence shown here is derived from an EMBL/GenBank/DDBJ whole genome shotgun (WGS) entry which is preliminary data.</text>
</comment>
<dbReference type="PROSITE" id="PS50937">
    <property type="entry name" value="HTH_MERR_2"/>
    <property type="match status" value="1"/>
</dbReference>
<evidence type="ECO:0000256" key="1">
    <source>
        <dbReference type="ARBA" id="ARBA00023125"/>
    </source>
</evidence>
<dbReference type="InterPro" id="IPR047057">
    <property type="entry name" value="MerR_fam"/>
</dbReference>
<dbReference type="Pfam" id="PF13411">
    <property type="entry name" value="MerR_1"/>
    <property type="match status" value="1"/>
</dbReference>
<gene>
    <name evidence="3" type="ORF">ACFPKY_19970</name>
</gene>
<reference evidence="4" key="1">
    <citation type="journal article" date="2019" name="Int. J. Syst. Evol. Microbiol.">
        <title>The Global Catalogue of Microorganisms (GCM) 10K type strain sequencing project: providing services to taxonomists for standard genome sequencing and annotation.</title>
        <authorList>
            <consortium name="The Broad Institute Genomics Platform"/>
            <consortium name="The Broad Institute Genome Sequencing Center for Infectious Disease"/>
            <person name="Wu L."/>
            <person name="Ma J."/>
        </authorList>
    </citation>
    <scope>NUCLEOTIDE SEQUENCE [LARGE SCALE GENOMIC DNA]</scope>
    <source>
        <strain evidence="4">KACC 13778</strain>
    </source>
</reference>
<dbReference type="InterPro" id="IPR000551">
    <property type="entry name" value="MerR-type_HTH_dom"/>
</dbReference>
<dbReference type="Proteomes" id="UP001595956">
    <property type="component" value="Unassembled WGS sequence"/>
</dbReference>
<dbReference type="SUPFAM" id="SSF46955">
    <property type="entry name" value="Putative DNA-binding domain"/>
    <property type="match status" value="1"/>
</dbReference>
<dbReference type="Gene3D" id="1.10.1660.10">
    <property type="match status" value="1"/>
</dbReference>
<dbReference type="SMART" id="SM00422">
    <property type="entry name" value="HTH_MERR"/>
    <property type="match status" value="1"/>
</dbReference>
<proteinExistence type="predicted"/>
<feature type="domain" description="HTH merR-type" evidence="2">
    <location>
        <begin position="1"/>
        <end position="68"/>
    </location>
</feature>
<name>A0ABW0N3Y9_9ACTN</name>